<comment type="caution">
    <text evidence="1">The sequence shown here is derived from an EMBL/GenBank/DDBJ whole genome shotgun (WGS) entry which is preliminary data.</text>
</comment>
<evidence type="ECO:0000313" key="1">
    <source>
        <dbReference type="EMBL" id="PTE14511.1"/>
    </source>
</evidence>
<protein>
    <submittedName>
        <fullName evidence="1">Uncharacterized protein</fullName>
    </submittedName>
</protein>
<gene>
    <name evidence="1" type="ORF">C5F44_09040</name>
</gene>
<keyword evidence="2" id="KW-1185">Reference proteome</keyword>
<proteinExistence type="predicted"/>
<reference evidence="1 2" key="1">
    <citation type="submission" date="2018-03" db="EMBL/GenBank/DDBJ databases">
        <title>Rhodobacter blasticus.</title>
        <authorList>
            <person name="Meyer T.E."/>
            <person name="Miller S."/>
            <person name="Lodha T."/>
            <person name="Gandham S."/>
            <person name="Chintalapati S."/>
            <person name="Chintalapati V.R."/>
        </authorList>
    </citation>
    <scope>NUCLEOTIDE SEQUENCE [LARGE SCALE GENOMIC DNA]</scope>
    <source>
        <strain evidence="1 2">DSM 2131</strain>
    </source>
</reference>
<accession>A0A2T4J9E4</accession>
<sequence length="63" mass="7030">MAKTEAEAQQFRNRLRLSDTPPFARIVDVPYPNAPGAMPHSATPNKRRAFMIVIRSALRGHTA</sequence>
<organism evidence="1 2">
    <name type="scientific">Fuscovulum blasticum DSM 2131</name>
    <dbReference type="NCBI Taxonomy" id="1188250"/>
    <lineage>
        <taxon>Bacteria</taxon>
        <taxon>Pseudomonadati</taxon>
        <taxon>Pseudomonadota</taxon>
        <taxon>Alphaproteobacteria</taxon>
        <taxon>Rhodobacterales</taxon>
        <taxon>Paracoccaceae</taxon>
        <taxon>Pseudogemmobacter</taxon>
    </lineage>
</organism>
<dbReference type="EMBL" id="PZKE01000007">
    <property type="protein sequence ID" value="PTE14511.1"/>
    <property type="molecule type" value="Genomic_DNA"/>
</dbReference>
<dbReference type="RefSeq" id="WP_107673201.1">
    <property type="nucleotide sequence ID" value="NZ_PZKE01000007.1"/>
</dbReference>
<dbReference type="AlphaFoldDB" id="A0A2T4J9E4"/>
<evidence type="ECO:0000313" key="2">
    <source>
        <dbReference type="Proteomes" id="UP000241362"/>
    </source>
</evidence>
<name>A0A2T4J9E4_FUSBL</name>
<dbReference type="Proteomes" id="UP000241362">
    <property type="component" value="Unassembled WGS sequence"/>
</dbReference>